<gene>
    <name evidence="1" type="ORF">JFN93_13090</name>
</gene>
<reference evidence="1" key="1">
    <citation type="submission" date="2020-12" db="EMBL/GenBank/DDBJ databases">
        <title>Geomonas sp. Red875, isolated from river sediment.</title>
        <authorList>
            <person name="Xu Z."/>
            <person name="Zhang Z."/>
            <person name="Masuda Y."/>
            <person name="Itoh H."/>
            <person name="Senoo K."/>
        </authorList>
    </citation>
    <scope>NUCLEOTIDE SEQUENCE</scope>
    <source>
        <strain evidence="1">Red875</strain>
    </source>
</reference>
<dbReference type="Proteomes" id="UP000636888">
    <property type="component" value="Unassembled WGS sequence"/>
</dbReference>
<sequence length="57" mass="6360">MEKEKCGCGVGHETSGCGSCADNIFRYWCETCGRAVAEKRCPFCGLKARSRRPDDRK</sequence>
<keyword evidence="2" id="KW-1185">Reference proteome</keyword>
<protein>
    <submittedName>
        <fullName evidence="1">Uncharacterized protein</fullName>
    </submittedName>
</protein>
<organism evidence="1 2">
    <name type="scientific">Geomesophilobacter sediminis</name>
    <dbReference type="NCBI Taxonomy" id="2798584"/>
    <lineage>
        <taxon>Bacteria</taxon>
        <taxon>Pseudomonadati</taxon>
        <taxon>Thermodesulfobacteriota</taxon>
        <taxon>Desulfuromonadia</taxon>
        <taxon>Geobacterales</taxon>
        <taxon>Geobacteraceae</taxon>
        <taxon>Geomesophilobacter</taxon>
    </lineage>
</organism>
<dbReference type="AlphaFoldDB" id="A0A8J7LWE2"/>
<name>A0A8J7LWE2_9BACT</name>
<dbReference type="RefSeq" id="WP_199384544.1">
    <property type="nucleotide sequence ID" value="NZ_JAEMHM010000010.1"/>
</dbReference>
<evidence type="ECO:0000313" key="1">
    <source>
        <dbReference type="EMBL" id="MBJ6725650.1"/>
    </source>
</evidence>
<comment type="caution">
    <text evidence="1">The sequence shown here is derived from an EMBL/GenBank/DDBJ whole genome shotgun (WGS) entry which is preliminary data.</text>
</comment>
<proteinExistence type="predicted"/>
<accession>A0A8J7LWE2</accession>
<dbReference type="EMBL" id="JAEMHM010000010">
    <property type="protein sequence ID" value="MBJ6725650.1"/>
    <property type="molecule type" value="Genomic_DNA"/>
</dbReference>
<evidence type="ECO:0000313" key="2">
    <source>
        <dbReference type="Proteomes" id="UP000636888"/>
    </source>
</evidence>